<comment type="caution">
    <text evidence="1">The sequence shown here is derived from an EMBL/GenBank/DDBJ whole genome shotgun (WGS) entry which is preliminary data.</text>
</comment>
<organism evidence="1 2">
    <name type="scientific">Zalaria obscura</name>
    <dbReference type="NCBI Taxonomy" id="2024903"/>
    <lineage>
        <taxon>Eukaryota</taxon>
        <taxon>Fungi</taxon>
        <taxon>Dikarya</taxon>
        <taxon>Ascomycota</taxon>
        <taxon>Pezizomycotina</taxon>
        <taxon>Dothideomycetes</taxon>
        <taxon>Dothideomycetidae</taxon>
        <taxon>Dothideales</taxon>
        <taxon>Zalariaceae</taxon>
        <taxon>Zalaria</taxon>
    </lineage>
</organism>
<sequence>MGGICTARVAWLSSFPLSTDLVILAQAHGATSRVGQLGIFSQFPPFDSPAKSAVPHPRQRSDPPLAEYVVSLSTALIDAGFGIDPISGPVLSCQAQPSPSVNATRPLLSSRPKPK</sequence>
<accession>A0ACC3SEC8</accession>
<protein>
    <submittedName>
        <fullName evidence="1">Uncharacterized protein</fullName>
    </submittedName>
</protein>
<dbReference type="EMBL" id="JAMKPW020000022">
    <property type="protein sequence ID" value="KAK8206651.1"/>
    <property type="molecule type" value="Genomic_DNA"/>
</dbReference>
<keyword evidence="2" id="KW-1185">Reference proteome</keyword>
<dbReference type="Proteomes" id="UP001320706">
    <property type="component" value="Unassembled WGS sequence"/>
</dbReference>
<name>A0ACC3SEC8_9PEZI</name>
<evidence type="ECO:0000313" key="1">
    <source>
        <dbReference type="EMBL" id="KAK8206651.1"/>
    </source>
</evidence>
<reference evidence="1" key="1">
    <citation type="submission" date="2024-02" db="EMBL/GenBank/DDBJ databases">
        <title>Metagenome Assembled Genome of Zalaria obscura JY119.</title>
        <authorList>
            <person name="Vighnesh L."/>
            <person name="Jagadeeshwari U."/>
            <person name="Venkata Ramana C."/>
            <person name="Sasikala C."/>
        </authorList>
    </citation>
    <scope>NUCLEOTIDE SEQUENCE</scope>
    <source>
        <strain evidence="1">JY119</strain>
    </source>
</reference>
<evidence type="ECO:0000313" key="2">
    <source>
        <dbReference type="Proteomes" id="UP001320706"/>
    </source>
</evidence>
<proteinExistence type="predicted"/>
<gene>
    <name evidence="1" type="ORF">M8818_004485</name>
</gene>